<keyword evidence="1" id="KW-0472">Membrane</keyword>
<dbReference type="Pfam" id="PF11964">
    <property type="entry name" value="SpoIIAA-like"/>
    <property type="match status" value="1"/>
</dbReference>
<dbReference type="InterPro" id="IPR036513">
    <property type="entry name" value="STAS_dom_sf"/>
</dbReference>
<keyword evidence="3" id="KW-1185">Reference proteome</keyword>
<proteinExistence type="predicted"/>
<keyword evidence="1" id="KW-1133">Transmembrane helix</keyword>
<organism evidence="2 3">
    <name type="scientific">Daeguia caeni</name>
    <dbReference type="NCBI Taxonomy" id="439612"/>
    <lineage>
        <taxon>Bacteria</taxon>
        <taxon>Pseudomonadati</taxon>
        <taxon>Pseudomonadota</taxon>
        <taxon>Alphaproteobacteria</taxon>
        <taxon>Hyphomicrobiales</taxon>
        <taxon>Brucellaceae</taxon>
        <taxon>Daeguia</taxon>
    </lineage>
</organism>
<dbReference type="InterPro" id="IPR038396">
    <property type="entry name" value="SpoIIAA-like_sf"/>
</dbReference>
<evidence type="ECO:0000256" key="1">
    <source>
        <dbReference type="SAM" id="Phobius"/>
    </source>
</evidence>
<sequence length="132" mass="15481">MRNEDLPVIRRIRTDRDHVFAFAVVGRLTENALINLWGLLEAAYETHDEIDLLIRLTSYEGIDWTSAFSERMFELRSRSLRKVRRYAVVGGPLWIQASIALMKPFLSIDMRAFSTDEEEKAWEWLDAHPLQD</sequence>
<feature type="transmembrane region" description="Helical" evidence="1">
    <location>
        <begin position="86"/>
        <end position="106"/>
    </location>
</feature>
<reference evidence="3" key="1">
    <citation type="journal article" date="2019" name="Int. J. Syst. Evol. Microbiol.">
        <title>The Global Catalogue of Microorganisms (GCM) 10K type strain sequencing project: providing services to taxonomists for standard genome sequencing and annotation.</title>
        <authorList>
            <consortium name="The Broad Institute Genomics Platform"/>
            <consortium name="The Broad Institute Genome Sequencing Center for Infectious Disease"/>
            <person name="Wu L."/>
            <person name="Ma J."/>
        </authorList>
    </citation>
    <scope>NUCLEOTIDE SEQUENCE [LARGE SCALE GENOMIC DNA]</scope>
    <source>
        <strain evidence="3">CGMCC 1.15731</strain>
    </source>
</reference>
<dbReference type="Gene3D" id="3.40.50.10600">
    <property type="entry name" value="SpoIIaa-like domains"/>
    <property type="match status" value="1"/>
</dbReference>
<dbReference type="RefSeq" id="WP_374829228.1">
    <property type="nucleotide sequence ID" value="NZ_JBHEEZ010000001.1"/>
</dbReference>
<gene>
    <name evidence="2" type="ORF">ACFO1V_09105</name>
</gene>
<keyword evidence="1" id="KW-0812">Transmembrane</keyword>
<accession>A0ABV9H5Z7</accession>
<dbReference type="SUPFAM" id="SSF52091">
    <property type="entry name" value="SpoIIaa-like"/>
    <property type="match status" value="1"/>
</dbReference>
<evidence type="ECO:0000313" key="3">
    <source>
        <dbReference type="Proteomes" id="UP001596042"/>
    </source>
</evidence>
<dbReference type="Proteomes" id="UP001596042">
    <property type="component" value="Unassembled WGS sequence"/>
</dbReference>
<dbReference type="EMBL" id="JBHSEL010000053">
    <property type="protein sequence ID" value="MFC4625378.1"/>
    <property type="molecule type" value="Genomic_DNA"/>
</dbReference>
<name>A0ABV9H5Z7_9HYPH</name>
<protein>
    <submittedName>
        <fullName evidence="2">STAS/SEC14 domain-containing protein</fullName>
    </submittedName>
</protein>
<comment type="caution">
    <text evidence="2">The sequence shown here is derived from an EMBL/GenBank/DDBJ whole genome shotgun (WGS) entry which is preliminary data.</text>
</comment>
<dbReference type="InterPro" id="IPR021866">
    <property type="entry name" value="SpoIIAA-like"/>
</dbReference>
<evidence type="ECO:0000313" key="2">
    <source>
        <dbReference type="EMBL" id="MFC4625378.1"/>
    </source>
</evidence>